<dbReference type="Proteomes" id="UP000291866">
    <property type="component" value="Unassembled WGS sequence"/>
</dbReference>
<dbReference type="RefSeq" id="WP_028744357.1">
    <property type="nucleotide sequence ID" value="NZ_SJLU01000041.1"/>
</dbReference>
<dbReference type="GO" id="GO:0003677">
    <property type="term" value="F:DNA binding"/>
    <property type="evidence" value="ECO:0007669"/>
    <property type="project" value="InterPro"/>
</dbReference>
<dbReference type="PROSITE" id="PS50943">
    <property type="entry name" value="HTH_CROC1"/>
    <property type="match status" value="1"/>
</dbReference>
<feature type="domain" description="HTH cro/C1-type" evidence="1">
    <location>
        <begin position="8"/>
        <end position="62"/>
    </location>
</feature>
<accession>A0A8G2MNP9</accession>
<sequence length="111" mass="12319">MDILSKRLRERAEQLGISNAEAARRVGLDERRYAHYVAGRREPDLATLLRITSSLGTTPNWLLGVTEPADAVAEMSDLLERFANAANGMTLEELQLCIIQAEAIVAAKKRR</sequence>
<name>A0A8G2MNP9_RHILV</name>
<protein>
    <submittedName>
        <fullName evidence="2">XRE family transcriptional regulator</fullName>
    </submittedName>
</protein>
<organism evidence="2 3">
    <name type="scientific">Rhizobium leguminosarum bv. viciae</name>
    <dbReference type="NCBI Taxonomy" id="387"/>
    <lineage>
        <taxon>Bacteria</taxon>
        <taxon>Pseudomonadati</taxon>
        <taxon>Pseudomonadota</taxon>
        <taxon>Alphaproteobacteria</taxon>
        <taxon>Hyphomicrobiales</taxon>
        <taxon>Rhizobiaceae</taxon>
        <taxon>Rhizobium/Agrobacterium group</taxon>
        <taxon>Rhizobium</taxon>
    </lineage>
</organism>
<reference evidence="2 3" key="1">
    <citation type="submission" date="2019-02" db="EMBL/GenBank/DDBJ databases">
        <title>The competitiveness to form nodules shapes the capacities of Rhizobium leguminosarum sv viciae communities to promote symbiosis with specific hosts.</title>
        <authorList>
            <person name="Boivin S."/>
            <person name="Lepetit M."/>
        </authorList>
    </citation>
    <scope>NUCLEOTIDE SEQUENCE [LARGE SCALE GENOMIC DNA]</scope>
    <source>
        <strain evidence="2 3">SPF4F3</strain>
    </source>
</reference>
<dbReference type="InterPro" id="IPR001387">
    <property type="entry name" value="Cro/C1-type_HTH"/>
</dbReference>
<dbReference type="InterPro" id="IPR010982">
    <property type="entry name" value="Lambda_DNA-bd_dom_sf"/>
</dbReference>
<evidence type="ECO:0000313" key="3">
    <source>
        <dbReference type="Proteomes" id="UP000291866"/>
    </source>
</evidence>
<gene>
    <name evidence="2" type="ORF">E0H31_36515</name>
</gene>
<comment type="caution">
    <text evidence="2">The sequence shown here is derived from an EMBL/GenBank/DDBJ whole genome shotgun (WGS) entry which is preliminary data.</text>
</comment>
<dbReference type="SMART" id="SM00530">
    <property type="entry name" value="HTH_XRE"/>
    <property type="match status" value="1"/>
</dbReference>
<dbReference type="EMBL" id="SJLU01000041">
    <property type="protein sequence ID" value="TBX84809.1"/>
    <property type="molecule type" value="Genomic_DNA"/>
</dbReference>
<proteinExistence type="predicted"/>
<dbReference type="CDD" id="cd00093">
    <property type="entry name" value="HTH_XRE"/>
    <property type="match status" value="1"/>
</dbReference>
<evidence type="ECO:0000313" key="2">
    <source>
        <dbReference type="EMBL" id="TBX84809.1"/>
    </source>
</evidence>
<dbReference type="Pfam" id="PF01381">
    <property type="entry name" value="HTH_3"/>
    <property type="match status" value="1"/>
</dbReference>
<evidence type="ECO:0000259" key="1">
    <source>
        <dbReference type="PROSITE" id="PS50943"/>
    </source>
</evidence>
<dbReference type="GeneID" id="303212177"/>
<dbReference type="Gene3D" id="1.10.260.40">
    <property type="entry name" value="lambda repressor-like DNA-binding domains"/>
    <property type="match status" value="1"/>
</dbReference>
<dbReference type="AlphaFoldDB" id="A0A8G2MNP9"/>
<dbReference type="SUPFAM" id="SSF47413">
    <property type="entry name" value="lambda repressor-like DNA-binding domains"/>
    <property type="match status" value="1"/>
</dbReference>